<dbReference type="PANTHER" id="PTHR43401">
    <property type="entry name" value="L-THREONINE 3-DEHYDROGENASE"/>
    <property type="match status" value="1"/>
</dbReference>
<dbReference type="RefSeq" id="WP_266281359.1">
    <property type="nucleotide sequence ID" value="NZ_JAPKNF010000001.1"/>
</dbReference>
<keyword evidence="2" id="KW-0862">Zinc</keyword>
<dbReference type="Gene3D" id="3.40.50.720">
    <property type="entry name" value="NAD(P)-binding Rossmann-like Domain"/>
    <property type="match status" value="1"/>
</dbReference>
<dbReference type="InterPro" id="IPR020843">
    <property type="entry name" value="ER"/>
</dbReference>
<dbReference type="InterPro" id="IPR013154">
    <property type="entry name" value="ADH-like_N"/>
</dbReference>
<evidence type="ECO:0000256" key="1">
    <source>
        <dbReference type="ARBA" id="ARBA00022723"/>
    </source>
</evidence>
<keyword evidence="1" id="KW-0479">Metal-binding</keyword>
<evidence type="ECO:0000259" key="4">
    <source>
        <dbReference type="SMART" id="SM00829"/>
    </source>
</evidence>
<evidence type="ECO:0000256" key="2">
    <source>
        <dbReference type="ARBA" id="ARBA00022833"/>
    </source>
</evidence>
<name>A0ABU0M2Q6_9HYPH</name>
<protein>
    <submittedName>
        <fullName evidence="5">2-desacetyl-2-hydroxyethyl bacteriochlorophyllide A dehydrogenase</fullName>
    </submittedName>
</protein>
<proteinExistence type="predicted"/>
<accession>A0ABU0M2Q6</accession>
<dbReference type="Pfam" id="PF08240">
    <property type="entry name" value="ADH_N"/>
    <property type="match status" value="1"/>
</dbReference>
<dbReference type="InterPro" id="IPR013149">
    <property type="entry name" value="ADH-like_C"/>
</dbReference>
<dbReference type="InterPro" id="IPR011032">
    <property type="entry name" value="GroES-like_sf"/>
</dbReference>
<evidence type="ECO:0000256" key="3">
    <source>
        <dbReference type="ARBA" id="ARBA00023002"/>
    </source>
</evidence>
<dbReference type="PANTHER" id="PTHR43401:SF2">
    <property type="entry name" value="L-THREONINE 3-DEHYDROGENASE"/>
    <property type="match status" value="1"/>
</dbReference>
<dbReference type="InterPro" id="IPR036291">
    <property type="entry name" value="NAD(P)-bd_dom_sf"/>
</dbReference>
<evidence type="ECO:0000313" key="6">
    <source>
        <dbReference type="Proteomes" id="UP001223743"/>
    </source>
</evidence>
<evidence type="ECO:0000313" key="5">
    <source>
        <dbReference type="EMBL" id="MDQ0515143.1"/>
    </source>
</evidence>
<dbReference type="Pfam" id="PF00107">
    <property type="entry name" value="ADH_zinc_N"/>
    <property type="match status" value="1"/>
</dbReference>
<keyword evidence="6" id="KW-1185">Reference proteome</keyword>
<dbReference type="InterPro" id="IPR050129">
    <property type="entry name" value="Zn_alcohol_dh"/>
</dbReference>
<feature type="domain" description="Enoyl reductase (ER)" evidence="4">
    <location>
        <begin position="10"/>
        <end position="328"/>
    </location>
</feature>
<keyword evidence="3" id="KW-0560">Oxidoreductase</keyword>
<sequence>MRSIVIAGPGRVELSERPSPEPGPGELLLAPLAVGLCRTDLELSDGSMVYLRQGLATFPLTPGHEWVARVVCHGEGVLGFAPGDLVVGECSIGCSHCRLCLSGSYHQCPDRAETGILRQAGAMSGLLAFPARAAHRVPSDVAIEDAAFAEPAAVALRAVQRADWRPGRSILVVGAGTIGWLVAAIALDYHGADVAIMEVDDDRVARAEAMGARRPQPDERFDIVIEASGHPAALQQALAVLAPGGRLVVVGLFGQPHLPVDVDHIVVSDHTLTGSLGSPGVWQTMLSLLGRGRLKPSALVTGRYPLREAAAAYAALAANAPGTGKLLIFPQDDDRN</sequence>
<dbReference type="SUPFAM" id="SSF50129">
    <property type="entry name" value="GroES-like"/>
    <property type="match status" value="1"/>
</dbReference>
<organism evidence="5 6">
    <name type="scientific">Kaistia geumhonensis</name>
    <dbReference type="NCBI Taxonomy" id="410839"/>
    <lineage>
        <taxon>Bacteria</taxon>
        <taxon>Pseudomonadati</taxon>
        <taxon>Pseudomonadota</taxon>
        <taxon>Alphaproteobacteria</taxon>
        <taxon>Hyphomicrobiales</taxon>
        <taxon>Kaistiaceae</taxon>
        <taxon>Kaistia</taxon>
    </lineage>
</organism>
<comment type="caution">
    <text evidence="5">The sequence shown here is derived from an EMBL/GenBank/DDBJ whole genome shotgun (WGS) entry which is preliminary data.</text>
</comment>
<dbReference type="EMBL" id="JAUSWJ010000001">
    <property type="protein sequence ID" value="MDQ0515143.1"/>
    <property type="molecule type" value="Genomic_DNA"/>
</dbReference>
<reference evidence="5 6" key="1">
    <citation type="submission" date="2023-07" db="EMBL/GenBank/DDBJ databases">
        <title>Genomic Encyclopedia of Type Strains, Phase IV (KMG-IV): sequencing the most valuable type-strain genomes for metagenomic binning, comparative biology and taxonomic classification.</title>
        <authorList>
            <person name="Goeker M."/>
        </authorList>
    </citation>
    <scope>NUCLEOTIDE SEQUENCE [LARGE SCALE GENOMIC DNA]</scope>
    <source>
        <strain evidence="5 6">B1-1</strain>
    </source>
</reference>
<dbReference type="SUPFAM" id="SSF51735">
    <property type="entry name" value="NAD(P)-binding Rossmann-fold domains"/>
    <property type="match status" value="1"/>
</dbReference>
<dbReference type="Proteomes" id="UP001223743">
    <property type="component" value="Unassembled WGS sequence"/>
</dbReference>
<dbReference type="SMART" id="SM00829">
    <property type="entry name" value="PKS_ER"/>
    <property type="match status" value="1"/>
</dbReference>
<gene>
    <name evidence="5" type="ORF">QO015_000756</name>
</gene>
<dbReference type="Gene3D" id="3.90.180.10">
    <property type="entry name" value="Medium-chain alcohol dehydrogenases, catalytic domain"/>
    <property type="match status" value="1"/>
</dbReference>